<reference evidence="1 2" key="1">
    <citation type="submission" date="2015-11" db="EMBL/GenBank/DDBJ databases">
        <title>Draft genome sequences of new species of the genus Lactobacillus isolated from orchardgrass silage.</title>
        <authorList>
            <person name="Tohno M."/>
            <person name="Tanizawa Y."/>
            <person name="Arita M."/>
        </authorList>
    </citation>
    <scope>NUCLEOTIDE SEQUENCE [LARGE SCALE GENOMIC DNA]</scope>
    <source>
        <strain evidence="1 2">IWT140</strain>
    </source>
</reference>
<organism evidence="1 2">
    <name type="scientific">Secundilactobacillus pentosiphilus</name>
    <dbReference type="NCBI Taxonomy" id="1714682"/>
    <lineage>
        <taxon>Bacteria</taxon>
        <taxon>Bacillati</taxon>
        <taxon>Bacillota</taxon>
        <taxon>Bacilli</taxon>
        <taxon>Lactobacillales</taxon>
        <taxon>Lactobacillaceae</taxon>
        <taxon>Secundilactobacillus</taxon>
    </lineage>
</organism>
<keyword evidence="2" id="KW-1185">Reference proteome</keyword>
<dbReference type="EMBL" id="BCMH01000012">
    <property type="protein sequence ID" value="GAX04107.1"/>
    <property type="molecule type" value="Genomic_DNA"/>
</dbReference>
<dbReference type="Proteomes" id="UP000198430">
    <property type="component" value="Unassembled WGS sequence"/>
</dbReference>
<accession>A0A1Z5IQS2</accession>
<sequence length="135" mass="16197">MIAPNKFTQYVHDLEDKYATSKSNSITNVPDAEMKKFFDFSKRYYNQCEKEKMSDGERMTHTKKYRQLLNEFFDRVQTNELTTLELERLMNENDALTDHGHYLYSQHSVYRMLRNRGLKWRKSKADPQVEQGVTK</sequence>
<evidence type="ECO:0000313" key="1">
    <source>
        <dbReference type="EMBL" id="GAX04107.1"/>
    </source>
</evidence>
<dbReference type="RefSeq" id="WP_089089063.1">
    <property type="nucleotide sequence ID" value="NZ_BCMH01000012.1"/>
</dbReference>
<dbReference type="AlphaFoldDB" id="A0A1Z5IQS2"/>
<comment type="caution">
    <text evidence="1">The sequence shown here is derived from an EMBL/GenBank/DDBJ whole genome shotgun (WGS) entry which is preliminary data.</text>
</comment>
<gene>
    <name evidence="1" type="ORF">IWT140_01744</name>
</gene>
<evidence type="ECO:0000313" key="2">
    <source>
        <dbReference type="Proteomes" id="UP000198430"/>
    </source>
</evidence>
<protein>
    <submittedName>
        <fullName evidence="1">Uncharacterized protein</fullName>
    </submittedName>
</protein>
<proteinExistence type="predicted"/>
<name>A0A1Z5IQS2_9LACO</name>